<evidence type="ECO:0000256" key="1">
    <source>
        <dbReference type="ARBA" id="ARBA00006739"/>
    </source>
</evidence>
<comment type="similarity">
    <text evidence="1 4">Belongs to the glycosyltransferase 2 family.</text>
</comment>
<keyword evidence="4" id="KW-0256">Endoplasmic reticulum</keyword>
<comment type="pathway">
    <text evidence="4">Protein modification; protein glycosylation.</text>
</comment>
<reference evidence="6 7" key="1">
    <citation type="journal article" date="2020" name="bioRxiv">
        <title>Metabolic contributions of an alphaproteobacterial endosymbiont in the apicomplexan Cardiosporidium cionae.</title>
        <authorList>
            <person name="Hunter E.S."/>
            <person name="Paight C.J."/>
            <person name="Lane C.E."/>
        </authorList>
    </citation>
    <scope>NUCLEOTIDE SEQUENCE [LARGE SCALE GENOMIC DNA]</scope>
    <source>
        <strain evidence="6">ESH_2018</strain>
    </source>
</reference>
<comment type="caution">
    <text evidence="6">The sequence shown here is derived from an EMBL/GenBank/DDBJ whole genome shotgun (WGS) entry which is preliminary data.</text>
</comment>
<dbReference type="Pfam" id="PF00535">
    <property type="entry name" value="Glycos_transf_2"/>
    <property type="match status" value="1"/>
</dbReference>
<dbReference type="EC" id="2.4.1.83" evidence="4"/>
<dbReference type="CDD" id="cd06442">
    <property type="entry name" value="DPM1_like"/>
    <property type="match status" value="1"/>
</dbReference>
<evidence type="ECO:0000313" key="7">
    <source>
        <dbReference type="Proteomes" id="UP000823046"/>
    </source>
</evidence>
<dbReference type="InterPro" id="IPR001173">
    <property type="entry name" value="Glyco_trans_2-like"/>
</dbReference>
<organism evidence="6 7">
    <name type="scientific">Cardiosporidium cionae</name>
    <dbReference type="NCBI Taxonomy" id="476202"/>
    <lineage>
        <taxon>Eukaryota</taxon>
        <taxon>Sar</taxon>
        <taxon>Alveolata</taxon>
        <taxon>Apicomplexa</taxon>
        <taxon>Aconoidasida</taxon>
        <taxon>Nephromycida</taxon>
        <taxon>Cardiosporidium</taxon>
    </lineage>
</organism>
<keyword evidence="2 4" id="KW-0328">Glycosyltransferase</keyword>
<evidence type="ECO:0000259" key="5">
    <source>
        <dbReference type="Pfam" id="PF00535"/>
    </source>
</evidence>
<dbReference type="Proteomes" id="UP000823046">
    <property type="component" value="Unassembled WGS sequence"/>
</dbReference>
<protein>
    <recommendedName>
        <fullName evidence="4">Dolichol-phosphate mannosyltransferase subunit 1</fullName>
        <ecNumber evidence="4">2.4.1.83</ecNumber>
    </recommendedName>
</protein>
<proteinExistence type="inferred from homology"/>
<evidence type="ECO:0000256" key="3">
    <source>
        <dbReference type="ARBA" id="ARBA00022679"/>
    </source>
</evidence>
<keyword evidence="3 4" id="KW-0808">Transferase</keyword>
<sequence length="259" mass="29471">MARNQSLPLYSILVPTYNEAESLPLLTVSLIQHLRGHLDFRYEIIVIDDKSPDGSAQIFKAIQSLYPEESLILVEREGKLGLVKKQNSVCTSYILTTGTAYIAGLEKAKGEFVILMDADFSHHPKFIPHFITEQKKRNYDIITGSRYSPGGGIFGWNLNRILTSCVANFLARTLLNVPLNDFTGSFRLFRRDSLEIILKEVISKGYVFQLEIIVRAYKNKMTIGEVPITFIDRLYGESKLDGNEILNYLKVLLTLFWTL</sequence>
<comment type="subunit">
    <text evidence="4">Component of the dolichol-phosphate mannose (DPM) synthase complex.</text>
</comment>
<dbReference type="Gene3D" id="3.90.550.10">
    <property type="entry name" value="Spore Coat Polysaccharide Biosynthesis Protein SpsA, Chain A"/>
    <property type="match status" value="1"/>
</dbReference>
<dbReference type="PANTHER" id="PTHR43398">
    <property type="entry name" value="DOLICHOL-PHOSPHATE MANNOSYLTRANSFERASE SUBUNIT 1"/>
    <property type="match status" value="1"/>
</dbReference>
<dbReference type="PANTHER" id="PTHR43398:SF1">
    <property type="entry name" value="DOLICHOL-PHOSPHATE MANNOSYLTRANSFERASE SUBUNIT 1"/>
    <property type="match status" value="1"/>
</dbReference>
<comment type="subcellular location">
    <subcellularLocation>
        <location evidence="4">Endoplasmic reticulum</location>
    </subcellularLocation>
</comment>
<dbReference type="EMBL" id="JADAQX010000254">
    <property type="protein sequence ID" value="KAF8821003.1"/>
    <property type="molecule type" value="Genomic_DNA"/>
</dbReference>
<gene>
    <name evidence="6" type="ORF">IE077_002569</name>
</gene>
<dbReference type="InterPro" id="IPR029044">
    <property type="entry name" value="Nucleotide-diphossugar_trans"/>
</dbReference>
<dbReference type="InterPro" id="IPR039528">
    <property type="entry name" value="DPM1-like"/>
</dbReference>
<accession>A0ABQ7JAG4</accession>
<keyword evidence="7" id="KW-1185">Reference proteome</keyword>
<evidence type="ECO:0000313" key="6">
    <source>
        <dbReference type="EMBL" id="KAF8821003.1"/>
    </source>
</evidence>
<comment type="catalytic activity">
    <reaction evidence="4">
        <text>a di-trans,poly-cis-dolichyl phosphate + GDP-alpha-D-mannose = a di-trans,poly-cis-dolichyl beta-D-mannosyl phosphate + GDP</text>
        <dbReference type="Rhea" id="RHEA:21184"/>
        <dbReference type="Rhea" id="RHEA-COMP:19498"/>
        <dbReference type="Rhea" id="RHEA-COMP:19501"/>
        <dbReference type="ChEBI" id="CHEBI:57527"/>
        <dbReference type="ChEBI" id="CHEBI:57683"/>
        <dbReference type="ChEBI" id="CHEBI:58189"/>
        <dbReference type="ChEBI" id="CHEBI:58211"/>
    </reaction>
</comment>
<comment type="function">
    <text evidence="4">Transfers mannose from GDP-mannose to dolichol monophosphate to form dolichol phosphate mannose (Dol-P-Man) which is the mannosyl donor in pathways leading to N-glycosylation, glycosyl phosphatidylinositol membrane anchoring, and O-mannosylation of proteins.</text>
</comment>
<evidence type="ECO:0000256" key="4">
    <source>
        <dbReference type="RuleBase" id="RU365083"/>
    </source>
</evidence>
<dbReference type="SUPFAM" id="SSF53448">
    <property type="entry name" value="Nucleotide-diphospho-sugar transferases"/>
    <property type="match status" value="1"/>
</dbReference>
<evidence type="ECO:0000256" key="2">
    <source>
        <dbReference type="ARBA" id="ARBA00022676"/>
    </source>
</evidence>
<name>A0ABQ7JAG4_9APIC</name>
<feature type="domain" description="Glycosyltransferase 2-like" evidence="5">
    <location>
        <begin position="11"/>
        <end position="195"/>
    </location>
</feature>